<protein>
    <submittedName>
        <fullName evidence="1">WRKY transcription factor</fullName>
    </submittedName>
</protein>
<organism evidence="1 2">
    <name type="scientific">Melia azedarach</name>
    <name type="common">Chinaberry tree</name>
    <dbReference type="NCBI Taxonomy" id="155640"/>
    <lineage>
        <taxon>Eukaryota</taxon>
        <taxon>Viridiplantae</taxon>
        <taxon>Streptophyta</taxon>
        <taxon>Embryophyta</taxon>
        <taxon>Tracheophyta</taxon>
        <taxon>Spermatophyta</taxon>
        <taxon>Magnoliopsida</taxon>
        <taxon>eudicotyledons</taxon>
        <taxon>Gunneridae</taxon>
        <taxon>Pentapetalae</taxon>
        <taxon>rosids</taxon>
        <taxon>malvids</taxon>
        <taxon>Sapindales</taxon>
        <taxon>Meliaceae</taxon>
        <taxon>Melia</taxon>
    </lineage>
</organism>
<evidence type="ECO:0000313" key="2">
    <source>
        <dbReference type="Proteomes" id="UP001164539"/>
    </source>
</evidence>
<gene>
    <name evidence="1" type="ORF">OWV82_020890</name>
</gene>
<evidence type="ECO:0000313" key="1">
    <source>
        <dbReference type="EMBL" id="KAJ4707359.1"/>
    </source>
</evidence>
<reference evidence="1 2" key="1">
    <citation type="journal article" date="2023" name="Science">
        <title>Complex scaffold remodeling in plant triterpene biosynthesis.</title>
        <authorList>
            <person name="De La Pena R."/>
            <person name="Hodgson H."/>
            <person name="Liu J.C."/>
            <person name="Stephenson M.J."/>
            <person name="Martin A.C."/>
            <person name="Owen C."/>
            <person name="Harkess A."/>
            <person name="Leebens-Mack J."/>
            <person name="Jimenez L.E."/>
            <person name="Osbourn A."/>
            <person name="Sattely E.S."/>
        </authorList>
    </citation>
    <scope>NUCLEOTIDE SEQUENCE [LARGE SCALE GENOMIC DNA]</scope>
    <source>
        <strain evidence="2">cv. JPN11</strain>
        <tissue evidence="1">Leaf</tissue>
    </source>
</reference>
<dbReference type="EMBL" id="CM051404">
    <property type="protein sequence ID" value="KAJ4707359.1"/>
    <property type="molecule type" value="Genomic_DNA"/>
</dbReference>
<accession>A0ACC1X9J0</accession>
<proteinExistence type="predicted"/>
<dbReference type="Proteomes" id="UP001164539">
    <property type="component" value="Chromosome 11"/>
</dbReference>
<keyword evidence="2" id="KW-1185">Reference proteome</keyword>
<name>A0ACC1X9J0_MELAZ</name>
<comment type="caution">
    <text evidence="1">The sequence shown here is derived from an EMBL/GenBank/DDBJ whole genome shotgun (WGS) entry which is preliminary data.</text>
</comment>
<sequence>MAPGKEADDSAKKMRPTIILPPRPSMDSLYGSGFSPGPMTLVSSFFAEELNNQSFSQLLAGAMASPLARQTQSFFVDNTKESGNTDGDENSYGFKESRPRNLVVARSPLFTVPPGLSPSGLLNSPGFFSPQSPFGMSHQQALATVTAQALFAQSNMQMQAEYQPSSLPPPVESVTVDEALQQQMQPSQSDPQSSAMESSQVSHSDGKHMHASVVVDKPADDGYNWRKYGQKPIKGSEYPRSYYKCTHLNCPVKKKVERSSDGQVTQIIYKNEHNHEKPQLGRRAKDGSDANENTNSQAKSELFLQGQIAQVHSVPESNKESSQAAPIQLPESSDSEEVGDADNRKEGDDDEPNPKRRNVAGEVEVTVSHKTVTEPKIIVQTRSEVDLLDDGYRWRKYGQKVVKGNPHPRSYYKCTNPGCNVRKHVERAPTDSKAVITTYEGKHNHDVPASKNSSHNTANNTALQLKQNKVVTRKHPLLKEMDFGNNNQRPVLLRLKEEQIIV</sequence>